<protein>
    <submittedName>
        <fullName evidence="1">Uncharacterized protein</fullName>
    </submittedName>
</protein>
<name>A0A2P2PBF5_RHIMU</name>
<dbReference type="AlphaFoldDB" id="A0A2P2PBF5"/>
<accession>A0A2P2PBF5</accession>
<reference evidence="1" key="1">
    <citation type="submission" date="2018-02" db="EMBL/GenBank/DDBJ databases">
        <title>Rhizophora mucronata_Transcriptome.</title>
        <authorList>
            <person name="Meera S.P."/>
            <person name="Sreeshan A."/>
            <person name="Augustine A."/>
        </authorList>
    </citation>
    <scope>NUCLEOTIDE SEQUENCE</scope>
    <source>
        <tissue evidence="1">Leaf</tissue>
    </source>
</reference>
<dbReference type="EMBL" id="GGEC01071604">
    <property type="protein sequence ID" value="MBX52088.1"/>
    <property type="molecule type" value="Transcribed_RNA"/>
</dbReference>
<evidence type="ECO:0000313" key="1">
    <source>
        <dbReference type="EMBL" id="MBX52088.1"/>
    </source>
</evidence>
<sequence>MLGERCCRSMCRIAPVTSKNSTAHQVMA</sequence>
<proteinExistence type="predicted"/>
<organism evidence="1">
    <name type="scientific">Rhizophora mucronata</name>
    <name type="common">Asiatic mangrove</name>
    <dbReference type="NCBI Taxonomy" id="61149"/>
    <lineage>
        <taxon>Eukaryota</taxon>
        <taxon>Viridiplantae</taxon>
        <taxon>Streptophyta</taxon>
        <taxon>Embryophyta</taxon>
        <taxon>Tracheophyta</taxon>
        <taxon>Spermatophyta</taxon>
        <taxon>Magnoliopsida</taxon>
        <taxon>eudicotyledons</taxon>
        <taxon>Gunneridae</taxon>
        <taxon>Pentapetalae</taxon>
        <taxon>rosids</taxon>
        <taxon>fabids</taxon>
        <taxon>Malpighiales</taxon>
        <taxon>Rhizophoraceae</taxon>
        <taxon>Rhizophora</taxon>
    </lineage>
</organism>